<sequence>MHISINVFAEPGSQQQDYPIVTYNDYFQGKCVLPRHRKSQTNGCSAGSNQFQQVLLGNTLEYPQRAGAMWDLKKVRTLPPPMPNFELSCELLKDPDPKVLGSEANSLEDNVEDISPGTPSILKGLPFPPPVVHEDPPSVDSIDTLKDLYDEDWWKEILLDTPTETDMFFQSISPFNDVTQKHPGCEFPLV</sequence>
<organism evidence="1 2">
    <name type="scientific">Monilinia fructicola</name>
    <name type="common">Brown rot fungus</name>
    <name type="synonym">Ciboria fructicola</name>
    <dbReference type="NCBI Taxonomy" id="38448"/>
    <lineage>
        <taxon>Eukaryota</taxon>
        <taxon>Fungi</taxon>
        <taxon>Dikarya</taxon>
        <taxon>Ascomycota</taxon>
        <taxon>Pezizomycotina</taxon>
        <taxon>Leotiomycetes</taxon>
        <taxon>Helotiales</taxon>
        <taxon>Sclerotiniaceae</taxon>
        <taxon>Monilinia</taxon>
    </lineage>
</organism>
<gene>
    <name evidence="1" type="ORF">EYC84_001323</name>
</gene>
<evidence type="ECO:0000313" key="1">
    <source>
        <dbReference type="EMBL" id="KAA8569740.1"/>
    </source>
</evidence>
<dbReference type="AlphaFoldDB" id="A0A5M9JM47"/>
<name>A0A5M9JM47_MONFR</name>
<dbReference type="EMBL" id="VICG01000008">
    <property type="protein sequence ID" value="KAA8569740.1"/>
    <property type="molecule type" value="Genomic_DNA"/>
</dbReference>
<reference evidence="1 2" key="1">
    <citation type="submission" date="2019-06" db="EMBL/GenBank/DDBJ databases">
        <title>Genome Sequence of the Brown Rot Fungal Pathogen Monilinia fructicola.</title>
        <authorList>
            <person name="De Miccolis Angelini R.M."/>
            <person name="Landi L."/>
            <person name="Abate D."/>
            <person name="Pollastro S."/>
            <person name="Romanazzi G."/>
            <person name="Faretra F."/>
        </authorList>
    </citation>
    <scope>NUCLEOTIDE SEQUENCE [LARGE SCALE GENOMIC DNA]</scope>
    <source>
        <strain evidence="1 2">Mfrc123</strain>
    </source>
</reference>
<keyword evidence="2" id="KW-1185">Reference proteome</keyword>
<protein>
    <submittedName>
        <fullName evidence="1">Uncharacterized protein</fullName>
    </submittedName>
</protein>
<comment type="caution">
    <text evidence="1">The sequence shown here is derived from an EMBL/GenBank/DDBJ whole genome shotgun (WGS) entry which is preliminary data.</text>
</comment>
<dbReference type="VEuPathDB" id="FungiDB:MFRU_004g04340"/>
<accession>A0A5M9JM47</accession>
<proteinExistence type="predicted"/>
<evidence type="ECO:0000313" key="2">
    <source>
        <dbReference type="Proteomes" id="UP000322873"/>
    </source>
</evidence>
<dbReference type="Proteomes" id="UP000322873">
    <property type="component" value="Unassembled WGS sequence"/>
</dbReference>